<dbReference type="OrthoDB" id="9790669at2"/>
<evidence type="ECO:0000256" key="11">
    <source>
        <dbReference type="SAM" id="Phobius"/>
    </source>
</evidence>
<comment type="caution">
    <text evidence="14">The sequence shown here is derived from an EMBL/GenBank/DDBJ whole genome shotgun (WGS) entry which is preliminary data.</text>
</comment>
<dbReference type="Pfam" id="PF00512">
    <property type="entry name" value="HisKA"/>
    <property type="match status" value="1"/>
</dbReference>
<dbReference type="PANTHER" id="PTHR43047:SF63">
    <property type="entry name" value="HISTIDINE KINASE"/>
    <property type="match status" value="1"/>
</dbReference>
<dbReference type="Pfam" id="PF00672">
    <property type="entry name" value="HAMP"/>
    <property type="match status" value="1"/>
</dbReference>
<comment type="similarity">
    <text evidence="3">In the N-terminal section; belongs to the phytochrome family.</text>
</comment>
<dbReference type="SMART" id="SM00387">
    <property type="entry name" value="HATPase_c"/>
    <property type="match status" value="1"/>
</dbReference>
<evidence type="ECO:0000256" key="7">
    <source>
        <dbReference type="ARBA" id="ARBA00022777"/>
    </source>
</evidence>
<dbReference type="SMART" id="SM00388">
    <property type="entry name" value="HisKA"/>
    <property type="match status" value="1"/>
</dbReference>
<keyword evidence="7" id="KW-0418">Kinase</keyword>
<dbReference type="FunFam" id="3.30.565.10:FF:000010">
    <property type="entry name" value="Sensor histidine kinase RcsC"/>
    <property type="match status" value="1"/>
</dbReference>
<keyword evidence="11" id="KW-0472">Membrane</keyword>
<evidence type="ECO:0000256" key="6">
    <source>
        <dbReference type="ARBA" id="ARBA00022679"/>
    </source>
</evidence>
<evidence type="ECO:0000259" key="12">
    <source>
        <dbReference type="PROSITE" id="PS50109"/>
    </source>
</evidence>
<evidence type="ECO:0000256" key="8">
    <source>
        <dbReference type="ARBA" id="ARBA00023012"/>
    </source>
</evidence>
<dbReference type="EC" id="2.7.13.3" evidence="4"/>
<comment type="catalytic activity">
    <reaction evidence="1">
        <text>ATP + protein L-histidine = ADP + protein N-phospho-L-histidine.</text>
        <dbReference type="EC" id="2.7.13.3"/>
    </reaction>
</comment>
<keyword evidence="5" id="KW-0597">Phosphoprotein</keyword>
<keyword evidence="15" id="KW-1185">Reference proteome</keyword>
<feature type="domain" description="HAMP" evidence="13">
    <location>
        <begin position="209"/>
        <end position="261"/>
    </location>
</feature>
<dbReference type="RefSeq" id="WP_054535845.1">
    <property type="nucleotide sequence ID" value="NZ_LGKP01000025.1"/>
</dbReference>
<dbReference type="GO" id="GO:0009927">
    <property type="term" value="F:histidine phosphotransfer kinase activity"/>
    <property type="evidence" value="ECO:0007669"/>
    <property type="project" value="TreeGrafter"/>
</dbReference>
<keyword evidence="6" id="KW-0808">Transferase</keyword>
<dbReference type="SMART" id="SM00304">
    <property type="entry name" value="HAMP"/>
    <property type="match status" value="1"/>
</dbReference>
<dbReference type="InterPro" id="IPR024478">
    <property type="entry name" value="HlyB_4HB_MCP"/>
</dbReference>
<feature type="coiled-coil region" evidence="10">
    <location>
        <begin position="253"/>
        <end position="307"/>
    </location>
</feature>
<keyword evidence="11" id="KW-0812">Transmembrane</keyword>
<dbReference type="Pfam" id="PF02518">
    <property type="entry name" value="HATPase_c"/>
    <property type="match status" value="1"/>
</dbReference>
<comment type="subcellular location">
    <subcellularLocation>
        <location evidence="2">Membrane</location>
    </subcellularLocation>
</comment>
<dbReference type="STRING" id="70996.SE18_18050"/>
<reference evidence="14 15" key="1">
    <citation type="submission" date="2015-07" db="EMBL/GenBank/DDBJ databases">
        <title>Whole genome sequence of Herpetosiphon geysericola DSM 7119.</title>
        <authorList>
            <person name="Hemp J."/>
            <person name="Ward L.M."/>
            <person name="Pace L.A."/>
            <person name="Fischer W.W."/>
        </authorList>
    </citation>
    <scope>NUCLEOTIDE SEQUENCE [LARGE SCALE GENOMIC DNA]</scope>
    <source>
        <strain evidence="14 15">DSM 7119</strain>
    </source>
</reference>
<evidence type="ECO:0000259" key="13">
    <source>
        <dbReference type="PROSITE" id="PS50885"/>
    </source>
</evidence>
<dbReference type="SUPFAM" id="SSF47384">
    <property type="entry name" value="Homodimeric domain of signal transducing histidine kinase"/>
    <property type="match status" value="1"/>
</dbReference>
<keyword evidence="10" id="KW-0175">Coiled coil</keyword>
<dbReference type="GO" id="GO:0005886">
    <property type="term" value="C:plasma membrane"/>
    <property type="evidence" value="ECO:0007669"/>
    <property type="project" value="TreeGrafter"/>
</dbReference>
<sequence length="557" mass="60838">MRLSFRTKLLGSIALDLALMIALGIFALNGFSSVFQKASMIEQITIPSLDLSDRINFISTKYHALQLEYIINNSVADKARIEGEMQTLEQDMRTAFTAYQQLDTSMVEGETLNAVSMAWQRFVQATNEQFLPTARLGNTGSVQPVLNRLNPYYEDVLSATDILGQLSQNQANNALASVEQTFESSRLVIYGQIAFTVLLSGAIGLLLATRTARRIRKLTDATVAVAGGDLERMVQVGGGDELQTLANNFNSMVRSLREHRDMLELRNAELAESLYVQQQLTEDIIRRKQAEETALRAQAAAEAASQAKSMFVATMSHELRTPLNAILGYTQLLHLGAKARGQDDVLPQLERIRLAGKHLLTLVSNVLDFSKIEHGKMNLDLGEVQLASLVAEVMGIVQPLAEARFDQLKTDFASSSVVYSDAGKIRQILFNLLSNAIKFTEAGTVTLRVWDEQRANEPWLVFAVSDTGIGMAPDQLRRLFKPFVQADESTTRTYGGTGLGLALSQQLAAMLGGTINVESCPNVGSTFTLQIPVQCPAQAESSLVMAASPLVSSSVVA</sequence>
<dbReference type="PRINTS" id="PR00344">
    <property type="entry name" value="BCTRLSENSOR"/>
</dbReference>
<evidence type="ECO:0000256" key="5">
    <source>
        <dbReference type="ARBA" id="ARBA00022553"/>
    </source>
</evidence>
<dbReference type="Proteomes" id="UP000050277">
    <property type="component" value="Unassembled WGS sequence"/>
</dbReference>
<dbReference type="InterPro" id="IPR004358">
    <property type="entry name" value="Sig_transdc_His_kin-like_C"/>
</dbReference>
<accession>A0A0P6Y8V7</accession>
<dbReference type="PANTHER" id="PTHR43047">
    <property type="entry name" value="TWO-COMPONENT HISTIDINE PROTEIN KINASE"/>
    <property type="match status" value="1"/>
</dbReference>
<protein>
    <recommendedName>
        <fullName evidence="9">Circadian input-output histidine kinase CikA</fullName>
        <ecNumber evidence="4">2.7.13.3</ecNumber>
    </recommendedName>
</protein>
<dbReference type="PROSITE" id="PS50885">
    <property type="entry name" value="HAMP"/>
    <property type="match status" value="1"/>
</dbReference>
<evidence type="ECO:0000256" key="1">
    <source>
        <dbReference type="ARBA" id="ARBA00000085"/>
    </source>
</evidence>
<keyword evidence="11" id="KW-1133">Transmembrane helix</keyword>
<keyword evidence="8" id="KW-0902">Two-component regulatory system</keyword>
<proteinExistence type="inferred from homology"/>
<feature type="transmembrane region" description="Helical" evidence="11">
    <location>
        <begin position="9"/>
        <end position="31"/>
    </location>
</feature>
<dbReference type="Pfam" id="PF12729">
    <property type="entry name" value="4HB_MCP_1"/>
    <property type="match status" value="1"/>
</dbReference>
<dbReference type="Gene3D" id="3.30.565.10">
    <property type="entry name" value="Histidine kinase-like ATPase, C-terminal domain"/>
    <property type="match status" value="1"/>
</dbReference>
<dbReference type="InterPro" id="IPR036890">
    <property type="entry name" value="HATPase_C_sf"/>
</dbReference>
<evidence type="ECO:0000256" key="9">
    <source>
        <dbReference type="ARBA" id="ARBA00074306"/>
    </source>
</evidence>
<dbReference type="CDD" id="cd06225">
    <property type="entry name" value="HAMP"/>
    <property type="match status" value="1"/>
</dbReference>
<evidence type="ECO:0000313" key="14">
    <source>
        <dbReference type="EMBL" id="KPL85519.1"/>
    </source>
</evidence>
<dbReference type="AlphaFoldDB" id="A0A0P6Y8V7"/>
<name>A0A0P6Y8V7_9CHLR</name>
<gene>
    <name evidence="14" type="ORF">SE18_18050</name>
</gene>
<dbReference type="PROSITE" id="PS50109">
    <property type="entry name" value="HIS_KIN"/>
    <property type="match status" value="1"/>
</dbReference>
<dbReference type="InterPro" id="IPR003660">
    <property type="entry name" value="HAMP_dom"/>
</dbReference>
<dbReference type="GO" id="GO:0000155">
    <property type="term" value="F:phosphorelay sensor kinase activity"/>
    <property type="evidence" value="ECO:0007669"/>
    <property type="project" value="InterPro"/>
</dbReference>
<dbReference type="Gene3D" id="1.10.287.130">
    <property type="match status" value="1"/>
</dbReference>
<evidence type="ECO:0000256" key="2">
    <source>
        <dbReference type="ARBA" id="ARBA00004370"/>
    </source>
</evidence>
<feature type="transmembrane region" description="Helical" evidence="11">
    <location>
        <begin position="187"/>
        <end position="208"/>
    </location>
</feature>
<evidence type="ECO:0000256" key="4">
    <source>
        <dbReference type="ARBA" id="ARBA00012438"/>
    </source>
</evidence>
<dbReference type="EMBL" id="LGKP01000025">
    <property type="protein sequence ID" value="KPL85519.1"/>
    <property type="molecule type" value="Genomic_DNA"/>
</dbReference>
<dbReference type="InterPro" id="IPR005467">
    <property type="entry name" value="His_kinase_dom"/>
</dbReference>
<organism evidence="14 15">
    <name type="scientific">Herpetosiphon geysericola</name>
    <dbReference type="NCBI Taxonomy" id="70996"/>
    <lineage>
        <taxon>Bacteria</taxon>
        <taxon>Bacillati</taxon>
        <taxon>Chloroflexota</taxon>
        <taxon>Chloroflexia</taxon>
        <taxon>Herpetosiphonales</taxon>
        <taxon>Herpetosiphonaceae</taxon>
        <taxon>Herpetosiphon</taxon>
    </lineage>
</organism>
<dbReference type="SUPFAM" id="SSF158472">
    <property type="entry name" value="HAMP domain-like"/>
    <property type="match status" value="1"/>
</dbReference>
<evidence type="ECO:0000256" key="3">
    <source>
        <dbReference type="ARBA" id="ARBA00006402"/>
    </source>
</evidence>
<feature type="domain" description="Histidine kinase" evidence="12">
    <location>
        <begin position="314"/>
        <end position="535"/>
    </location>
</feature>
<dbReference type="CDD" id="cd16922">
    <property type="entry name" value="HATPase_EvgS-ArcB-TorS-like"/>
    <property type="match status" value="1"/>
</dbReference>
<dbReference type="Gene3D" id="6.10.340.10">
    <property type="match status" value="1"/>
</dbReference>
<dbReference type="CDD" id="cd00082">
    <property type="entry name" value="HisKA"/>
    <property type="match status" value="1"/>
</dbReference>
<dbReference type="InterPro" id="IPR003661">
    <property type="entry name" value="HisK_dim/P_dom"/>
</dbReference>
<dbReference type="InterPro" id="IPR036097">
    <property type="entry name" value="HisK_dim/P_sf"/>
</dbReference>
<dbReference type="InterPro" id="IPR003594">
    <property type="entry name" value="HATPase_dom"/>
</dbReference>
<dbReference type="SUPFAM" id="SSF55874">
    <property type="entry name" value="ATPase domain of HSP90 chaperone/DNA topoisomerase II/histidine kinase"/>
    <property type="match status" value="1"/>
</dbReference>
<evidence type="ECO:0000256" key="10">
    <source>
        <dbReference type="SAM" id="Coils"/>
    </source>
</evidence>
<evidence type="ECO:0000313" key="15">
    <source>
        <dbReference type="Proteomes" id="UP000050277"/>
    </source>
</evidence>